<dbReference type="PANTHER" id="PTHR10366">
    <property type="entry name" value="NAD DEPENDENT EPIMERASE/DEHYDRATASE"/>
    <property type="match status" value="1"/>
</dbReference>
<dbReference type="Gene3D" id="3.40.50.720">
    <property type="entry name" value="NAD(P)-binding Rossmann-like Domain"/>
    <property type="match status" value="1"/>
</dbReference>
<dbReference type="InterPro" id="IPR036291">
    <property type="entry name" value="NAD(P)-bd_dom_sf"/>
</dbReference>
<dbReference type="InterPro" id="IPR050425">
    <property type="entry name" value="NAD(P)_dehydrat-like"/>
</dbReference>
<evidence type="ECO:0000313" key="4">
    <source>
        <dbReference type="EMBL" id="KAJ5703959.1"/>
    </source>
</evidence>
<dbReference type="Proteomes" id="UP001215712">
    <property type="component" value="Unassembled WGS sequence"/>
</dbReference>
<name>A0AAD6HBQ8_9EURO</name>
<evidence type="ECO:0000313" key="5">
    <source>
        <dbReference type="Proteomes" id="UP001215712"/>
    </source>
</evidence>
<dbReference type="GO" id="GO:0006696">
    <property type="term" value="P:ergosterol biosynthetic process"/>
    <property type="evidence" value="ECO:0007669"/>
    <property type="project" value="TreeGrafter"/>
</dbReference>
<dbReference type="AlphaFoldDB" id="A0AAD6HBQ8"/>
<keyword evidence="1" id="KW-0560">Oxidoreductase</keyword>
<gene>
    <name evidence="4" type="ORF">N7493_011097</name>
</gene>
<dbReference type="PANTHER" id="PTHR10366:SF447">
    <property type="entry name" value="HYDROXYSTEROID DEHYDROGENASE_ISOMERASE FAMILY PROTEIN, PUTATIVE (AFU_ORTHOLOGUE AFUA_1G06450)-RELATED"/>
    <property type="match status" value="1"/>
</dbReference>
<dbReference type="GO" id="GO:0005783">
    <property type="term" value="C:endoplasmic reticulum"/>
    <property type="evidence" value="ECO:0007669"/>
    <property type="project" value="TreeGrafter"/>
</dbReference>
<reference evidence="4" key="1">
    <citation type="journal article" date="2023" name="IMA Fungus">
        <title>Comparative genomic study of the Penicillium genus elucidates a diverse pangenome and 15 lateral gene transfer events.</title>
        <authorList>
            <person name="Petersen C."/>
            <person name="Sorensen T."/>
            <person name="Nielsen M.R."/>
            <person name="Sondergaard T.E."/>
            <person name="Sorensen J.L."/>
            <person name="Fitzpatrick D.A."/>
            <person name="Frisvad J.C."/>
            <person name="Nielsen K.L."/>
        </authorList>
    </citation>
    <scope>NUCLEOTIDE SEQUENCE</scope>
    <source>
        <strain evidence="4">IBT 17514</strain>
    </source>
</reference>
<dbReference type="Pfam" id="PF01073">
    <property type="entry name" value="3Beta_HSD"/>
    <property type="match status" value="1"/>
</dbReference>
<sequence length="268" mass="29930">MSKGLVGSWIVAHLLTRGENPASLRILDLISPSTEILVQGVDYIKPNITDELDFTAAFDKPWPEFVRQRSLTVFHTAAIIRPSKRLKCFLPFCANVNINGTKNILSAAKKAGATCFVSTSSGSVSLHKLSFWITPWERLPRRVMQILSDDPEIPERHDEYFGNYAVTKIDAERIVRSADDPATWFRTGCIRPANGILGLEVMLIMQSFVNAENVSIAHLLYEQRLIEQGQPSSFLPNIGGQSFVNVFQNTRLVPSSTARRTAAVIPRY</sequence>
<protein>
    <submittedName>
        <fullName evidence="4">3-beta hydroxysteroid dehydrogenase/isomerase</fullName>
    </submittedName>
</protein>
<evidence type="ECO:0000256" key="1">
    <source>
        <dbReference type="ARBA" id="ARBA00023002"/>
    </source>
</evidence>
<dbReference type="GO" id="GO:0000252">
    <property type="term" value="F:3-beta-hydroxysteroid dehydrogenase [NAD(P)+]/C4-decarboxylase activity"/>
    <property type="evidence" value="ECO:0007669"/>
    <property type="project" value="TreeGrafter"/>
</dbReference>
<comment type="caution">
    <text evidence="4">The sequence shown here is derived from an EMBL/GenBank/DDBJ whole genome shotgun (WGS) entry which is preliminary data.</text>
</comment>
<reference evidence="4" key="2">
    <citation type="submission" date="2023-01" db="EMBL/GenBank/DDBJ databases">
        <authorList>
            <person name="Petersen C."/>
        </authorList>
    </citation>
    <scope>NUCLEOTIDE SEQUENCE</scope>
    <source>
        <strain evidence="4">IBT 17514</strain>
    </source>
</reference>
<organism evidence="4 5">
    <name type="scientific">Penicillium malachiteum</name>
    <dbReference type="NCBI Taxonomy" id="1324776"/>
    <lineage>
        <taxon>Eukaryota</taxon>
        <taxon>Fungi</taxon>
        <taxon>Dikarya</taxon>
        <taxon>Ascomycota</taxon>
        <taxon>Pezizomycotina</taxon>
        <taxon>Eurotiomycetes</taxon>
        <taxon>Eurotiomycetidae</taxon>
        <taxon>Eurotiales</taxon>
        <taxon>Aspergillaceae</taxon>
        <taxon>Penicillium</taxon>
    </lineage>
</organism>
<evidence type="ECO:0000259" key="3">
    <source>
        <dbReference type="Pfam" id="PF01073"/>
    </source>
</evidence>
<accession>A0AAD6HBQ8</accession>
<keyword evidence="5" id="KW-1185">Reference proteome</keyword>
<proteinExistence type="inferred from homology"/>
<feature type="domain" description="3-beta hydroxysteroid dehydrogenase/isomerase" evidence="3">
    <location>
        <begin position="3"/>
        <end position="193"/>
    </location>
</feature>
<dbReference type="SUPFAM" id="SSF51735">
    <property type="entry name" value="NAD(P)-binding Rossmann-fold domains"/>
    <property type="match status" value="1"/>
</dbReference>
<dbReference type="EMBL" id="JAQJAN010000020">
    <property type="protein sequence ID" value="KAJ5703959.1"/>
    <property type="molecule type" value="Genomic_DNA"/>
</dbReference>
<comment type="similarity">
    <text evidence="2">Belongs to the NAD(P)-dependent epimerase/dehydratase family. Dihydroflavonol-4-reductase subfamily.</text>
</comment>
<evidence type="ECO:0000256" key="2">
    <source>
        <dbReference type="ARBA" id="ARBA00023445"/>
    </source>
</evidence>
<dbReference type="InterPro" id="IPR002225">
    <property type="entry name" value="3Beta_OHSteriod_DH/Estase"/>
</dbReference>